<evidence type="ECO:0000256" key="4">
    <source>
        <dbReference type="ARBA" id="ARBA00023284"/>
    </source>
</evidence>
<feature type="domain" description="Thioredoxin" evidence="7">
    <location>
        <begin position="129"/>
        <end position="243"/>
    </location>
</feature>
<sequence length="381" mass="42109">MMRGLACVCLWAAVAVVAAGESVSYTTDAFKKEVPKANHFVMFFAPWCEHCKRLAPAWSELAAKLSAEEAVVAKVDCTLETALCSENDVTGYPTLKFFKKGETDGLKFRGSRDLSSLRSFVFEQIGRTEEEEQAAPGGGQQERLVDYTKDTFHQRVRSGKHFVKFFAPWCGHCQKLAPTWEELAQSLDESLAVTVGKVDCTILRDVCIEFEVKGYPTMLWIEDGKKTEKYQGARTLEELRQFVLQRAASGAEADGAGAEAAIEEASPVASLSGESFEAGVASGVALVKFFAPWCGHCKRLAPTWDELAAKFRDNPDVRIAKVDCTLDENKDLCSAQKVNGFPTVFIYKDGDKVEEYNGSRSLDDLFNFVTKHASAKQKDEL</sequence>
<evidence type="ECO:0000256" key="3">
    <source>
        <dbReference type="ARBA" id="ARBA00022737"/>
    </source>
</evidence>
<dbReference type="InterPro" id="IPR013766">
    <property type="entry name" value="Thioredoxin_domain"/>
</dbReference>
<reference evidence="8 9" key="1">
    <citation type="submission" date="2020-04" db="EMBL/GenBank/DDBJ databases">
        <authorList>
            <person name="Alioto T."/>
            <person name="Alioto T."/>
            <person name="Gomez Garrido J."/>
        </authorList>
    </citation>
    <scope>NUCLEOTIDE SEQUENCE [LARGE SCALE GENOMIC DNA]</scope>
</reference>
<feature type="domain" description="Thioredoxin" evidence="7">
    <location>
        <begin position="14"/>
        <end position="126"/>
    </location>
</feature>
<protein>
    <recommendedName>
        <fullName evidence="7">Thioredoxin domain-containing protein</fullName>
    </recommendedName>
</protein>
<dbReference type="OrthoDB" id="71336at2759"/>
<dbReference type="SUPFAM" id="SSF52833">
    <property type="entry name" value="Thioredoxin-like"/>
    <property type="match status" value="3"/>
</dbReference>
<evidence type="ECO:0000256" key="2">
    <source>
        <dbReference type="ARBA" id="ARBA00022729"/>
    </source>
</evidence>
<dbReference type="GO" id="GO:0005783">
    <property type="term" value="C:endoplasmic reticulum"/>
    <property type="evidence" value="ECO:0007669"/>
    <property type="project" value="TreeGrafter"/>
</dbReference>
<dbReference type="PANTHER" id="PTHR45672">
    <property type="entry name" value="PROTEIN DISULFIDE-ISOMERASE C17H9.14C-RELATED"/>
    <property type="match status" value="1"/>
</dbReference>
<evidence type="ECO:0000256" key="6">
    <source>
        <dbReference type="SAM" id="SignalP"/>
    </source>
</evidence>
<keyword evidence="3" id="KW-0677">Repeat</keyword>
<evidence type="ECO:0000313" key="8">
    <source>
        <dbReference type="EMBL" id="CAB3375681.1"/>
    </source>
</evidence>
<dbReference type="GO" id="GO:0003756">
    <property type="term" value="F:protein disulfide isomerase activity"/>
    <property type="evidence" value="ECO:0007669"/>
    <property type="project" value="InterPro"/>
</dbReference>
<dbReference type="InterPro" id="IPR017937">
    <property type="entry name" value="Thioredoxin_CS"/>
</dbReference>
<dbReference type="AlphaFoldDB" id="A0A8S1D727"/>
<evidence type="ECO:0000256" key="1">
    <source>
        <dbReference type="ARBA" id="ARBA00006347"/>
    </source>
</evidence>
<feature type="domain" description="Thioredoxin" evidence="7">
    <location>
        <begin position="247"/>
        <end position="374"/>
    </location>
</feature>
<keyword evidence="2 6" id="KW-0732">Signal</keyword>
<dbReference type="Pfam" id="PF00085">
    <property type="entry name" value="Thioredoxin"/>
    <property type="match status" value="3"/>
</dbReference>
<keyword evidence="9" id="KW-1185">Reference proteome</keyword>
<dbReference type="PRINTS" id="PR00421">
    <property type="entry name" value="THIOREDOXIN"/>
</dbReference>
<proteinExistence type="inferred from homology"/>
<accession>A0A8S1D727</accession>
<dbReference type="PROSITE" id="PS51352">
    <property type="entry name" value="THIOREDOXIN_2"/>
    <property type="match status" value="3"/>
</dbReference>
<dbReference type="GO" id="GO:0006457">
    <property type="term" value="P:protein folding"/>
    <property type="evidence" value="ECO:0007669"/>
    <property type="project" value="TreeGrafter"/>
</dbReference>
<evidence type="ECO:0000259" key="7">
    <source>
        <dbReference type="PROSITE" id="PS51352"/>
    </source>
</evidence>
<dbReference type="InterPro" id="IPR036249">
    <property type="entry name" value="Thioredoxin-like_sf"/>
</dbReference>
<dbReference type="NCBIfam" id="TIGR01126">
    <property type="entry name" value="pdi_dom"/>
    <property type="match status" value="1"/>
</dbReference>
<gene>
    <name evidence="8" type="ORF">CLODIP_2_CD14921</name>
</gene>
<name>A0A8S1D727_9INSE</name>
<evidence type="ECO:0000256" key="5">
    <source>
        <dbReference type="RuleBase" id="RU004208"/>
    </source>
</evidence>
<feature type="chain" id="PRO_5035744363" description="Thioredoxin domain-containing protein" evidence="6">
    <location>
        <begin position="20"/>
        <end position="381"/>
    </location>
</feature>
<evidence type="ECO:0000313" key="9">
    <source>
        <dbReference type="Proteomes" id="UP000494165"/>
    </source>
</evidence>
<dbReference type="Gene3D" id="3.40.30.10">
    <property type="entry name" value="Glutaredoxin"/>
    <property type="match status" value="3"/>
</dbReference>
<dbReference type="EMBL" id="CADEPI010000117">
    <property type="protein sequence ID" value="CAB3375681.1"/>
    <property type="molecule type" value="Genomic_DNA"/>
</dbReference>
<dbReference type="PROSITE" id="PS00194">
    <property type="entry name" value="THIOREDOXIN_1"/>
    <property type="match status" value="3"/>
</dbReference>
<comment type="caution">
    <text evidence="8">The sequence shown here is derived from an EMBL/GenBank/DDBJ whole genome shotgun (WGS) entry which is preliminary data.</text>
</comment>
<dbReference type="Proteomes" id="UP000494165">
    <property type="component" value="Unassembled WGS sequence"/>
</dbReference>
<dbReference type="InterPro" id="IPR005788">
    <property type="entry name" value="PDI_thioredoxin-like_dom"/>
</dbReference>
<feature type="signal peptide" evidence="6">
    <location>
        <begin position="1"/>
        <end position="19"/>
    </location>
</feature>
<dbReference type="InterPro" id="IPR051063">
    <property type="entry name" value="PDI"/>
</dbReference>
<keyword evidence="4" id="KW-0676">Redox-active center</keyword>
<dbReference type="PANTHER" id="PTHR45672:SF3">
    <property type="entry name" value="THIOREDOXIN DOMAIN-CONTAINING PROTEIN 5"/>
    <property type="match status" value="1"/>
</dbReference>
<organism evidence="8 9">
    <name type="scientific">Cloeon dipterum</name>
    <dbReference type="NCBI Taxonomy" id="197152"/>
    <lineage>
        <taxon>Eukaryota</taxon>
        <taxon>Metazoa</taxon>
        <taxon>Ecdysozoa</taxon>
        <taxon>Arthropoda</taxon>
        <taxon>Hexapoda</taxon>
        <taxon>Insecta</taxon>
        <taxon>Pterygota</taxon>
        <taxon>Palaeoptera</taxon>
        <taxon>Ephemeroptera</taxon>
        <taxon>Pisciforma</taxon>
        <taxon>Baetidae</taxon>
        <taxon>Cloeon</taxon>
    </lineage>
</organism>
<comment type="similarity">
    <text evidence="1 5">Belongs to the protein disulfide isomerase family.</text>
</comment>